<name>X1PI74_9ZZZZ</name>
<comment type="caution">
    <text evidence="1">The sequence shown here is derived from an EMBL/GenBank/DDBJ whole genome shotgun (WGS) entry which is preliminary data.</text>
</comment>
<sequence length="49" mass="5779">FINLFPHHSTMMEHQMEGSACGRYVYGIILQDGEEIDRYLIEDRMEACQ</sequence>
<accession>X1PI74</accession>
<gene>
    <name evidence="1" type="ORF">S06H3_42881</name>
</gene>
<dbReference type="EMBL" id="BARV01026550">
    <property type="protein sequence ID" value="GAI42221.1"/>
    <property type="molecule type" value="Genomic_DNA"/>
</dbReference>
<reference evidence="1" key="1">
    <citation type="journal article" date="2014" name="Front. Microbiol.">
        <title>High frequency of phylogenetically diverse reductive dehalogenase-homologous genes in deep subseafloor sedimentary metagenomes.</title>
        <authorList>
            <person name="Kawai M."/>
            <person name="Futagami T."/>
            <person name="Toyoda A."/>
            <person name="Takaki Y."/>
            <person name="Nishi S."/>
            <person name="Hori S."/>
            <person name="Arai W."/>
            <person name="Tsubouchi T."/>
            <person name="Morono Y."/>
            <person name="Uchiyama I."/>
            <person name="Ito T."/>
            <person name="Fujiyama A."/>
            <person name="Inagaki F."/>
            <person name="Takami H."/>
        </authorList>
    </citation>
    <scope>NUCLEOTIDE SEQUENCE</scope>
    <source>
        <strain evidence="1">Expedition CK06-06</strain>
    </source>
</reference>
<proteinExistence type="predicted"/>
<organism evidence="1">
    <name type="scientific">marine sediment metagenome</name>
    <dbReference type="NCBI Taxonomy" id="412755"/>
    <lineage>
        <taxon>unclassified sequences</taxon>
        <taxon>metagenomes</taxon>
        <taxon>ecological metagenomes</taxon>
    </lineage>
</organism>
<feature type="non-terminal residue" evidence="1">
    <location>
        <position position="1"/>
    </location>
</feature>
<protein>
    <submittedName>
        <fullName evidence="1">Uncharacterized protein</fullName>
    </submittedName>
</protein>
<dbReference type="AlphaFoldDB" id="X1PI74"/>
<evidence type="ECO:0000313" key="1">
    <source>
        <dbReference type="EMBL" id="GAI42221.1"/>
    </source>
</evidence>